<evidence type="ECO:0000313" key="2">
    <source>
        <dbReference type="Proteomes" id="UP000194161"/>
    </source>
</evidence>
<keyword evidence="2" id="KW-1185">Reference proteome</keyword>
<dbReference type="EMBL" id="CP021111">
    <property type="protein sequence ID" value="ARP95770.1"/>
    <property type="molecule type" value="Genomic_DNA"/>
</dbReference>
<protein>
    <submittedName>
        <fullName evidence="1">Uncharacterized protein</fullName>
    </submittedName>
</protein>
<reference evidence="1 2" key="1">
    <citation type="submission" date="2017-05" db="EMBL/GenBank/DDBJ databases">
        <title>Complete and WGS of Bordetella genogroups.</title>
        <authorList>
            <person name="Spilker T."/>
            <person name="LiPuma J."/>
        </authorList>
    </citation>
    <scope>NUCLEOTIDE SEQUENCE [LARGE SCALE GENOMIC DNA]</scope>
    <source>
        <strain evidence="1 2">AU7206</strain>
    </source>
</reference>
<accession>A0A1W6ZF48</accession>
<evidence type="ECO:0000313" key="1">
    <source>
        <dbReference type="EMBL" id="ARP95770.1"/>
    </source>
</evidence>
<dbReference type="KEGG" id="bgm:CAL15_16130"/>
<gene>
    <name evidence="1" type="ORF">CAL15_16130</name>
</gene>
<dbReference type="STRING" id="463040.CAL15_16130"/>
<name>A0A1W6ZF48_9BORD</name>
<dbReference type="Proteomes" id="UP000194161">
    <property type="component" value="Chromosome"/>
</dbReference>
<organism evidence="1 2">
    <name type="scientific">Bordetella genomosp. 13</name>
    <dbReference type="NCBI Taxonomy" id="463040"/>
    <lineage>
        <taxon>Bacteria</taxon>
        <taxon>Pseudomonadati</taxon>
        <taxon>Pseudomonadota</taxon>
        <taxon>Betaproteobacteria</taxon>
        <taxon>Burkholderiales</taxon>
        <taxon>Alcaligenaceae</taxon>
        <taxon>Bordetella</taxon>
    </lineage>
</organism>
<dbReference type="AlphaFoldDB" id="A0A1W6ZF48"/>
<proteinExistence type="predicted"/>
<sequence length="61" mass="6607">MLRKPYSAGQARPVVRARAARIGAAIATIAGPRGRRMGRRERVVQGLLHLGDHLTVFEGST</sequence>